<comment type="caution">
    <text evidence="1">The sequence shown here is derived from an EMBL/GenBank/DDBJ whole genome shotgun (WGS) entry which is preliminary data.</text>
</comment>
<organism evidence="1 2">
    <name type="scientific">Dallia pectoralis</name>
    <name type="common">Alaska blackfish</name>
    <dbReference type="NCBI Taxonomy" id="75939"/>
    <lineage>
        <taxon>Eukaryota</taxon>
        <taxon>Metazoa</taxon>
        <taxon>Chordata</taxon>
        <taxon>Craniata</taxon>
        <taxon>Vertebrata</taxon>
        <taxon>Euteleostomi</taxon>
        <taxon>Actinopterygii</taxon>
        <taxon>Neopterygii</taxon>
        <taxon>Teleostei</taxon>
        <taxon>Protacanthopterygii</taxon>
        <taxon>Esociformes</taxon>
        <taxon>Umbridae</taxon>
        <taxon>Dallia</taxon>
    </lineage>
</organism>
<dbReference type="Proteomes" id="UP001157502">
    <property type="component" value="Chromosome 34"/>
</dbReference>
<gene>
    <name evidence="1" type="ORF">DPEC_G00340050</name>
</gene>
<proteinExistence type="predicted"/>
<protein>
    <submittedName>
        <fullName evidence="1">Uncharacterized protein</fullName>
    </submittedName>
</protein>
<evidence type="ECO:0000313" key="1">
    <source>
        <dbReference type="EMBL" id="KAJ7986453.1"/>
    </source>
</evidence>
<reference evidence="1" key="1">
    <citation type="submission" date="2021-05" db="EMBL/GenBank/DDBJ databases">
        <authorList>
            <person name="Pan Q."/>
            <person name="Jouanno E."/>
            <person name="Zahm M."/>
            <person name="Klopp C."/>
            <person name="Cabau C."/>
            <person name="Louis A."/>
            <person name="Berthelot C."/>
            <person name="Parey E."/>
            <person name="Roest Crollius H."/>
            <person name="Montfort J."/>
            <person name="Robinson-Rechavi M."/>
            <person name="Bouchez O."/>
            <person name="Lampietro C."/>
            <person name="Lopez Roques C."/>
            <person name="Donnadieu C."/>
            <person name="Postlethwait J."/>
            <person name="Bobe J."/>
            <person name="Dillon D."/>
            <person name="Chandos A."/>
            <person name="von Hippel F."/>
            <person name="Guiguen Y."/>
        </authorList>
    </citation>
    <scope>NUCLEOTIDE SEQUENCE</scope>
    <source>
        <strain evidence="1">YG-Jan2019</strain>
    </source>
</reference>
<accession>A0ACC2F4Y6</accession>
<keyword evidence="2" id="KW-1185">Reference proteome</keyword>
<dbReference type="EMBL" id="CM055761">
    <property type="protein sequence ID" value="KAJ7986453.1"/>
    <property type="molecule type" value="Genomic_DNA"/>
</dbReference>
<evidence type="ECO:0000313" key="2">
    <source>
        <dbReference type="Proteomes" id="UP001157502"/>
    </source>
</evidence>
<sequence>MQGDCRLEEQLGLGVTTTISQEEPGIEPPTFRLIDNQLNPLRSTLAKGNRAAGLQSSRETGWPRRGPSLMRLATPDTVWSFVMNRPALLLPCPRLHEQRKGHRSDGENEQRATETRENCGTRKEKENQRKRDK</sequence>
<name>A0ACC2F4Y6_DALPE</name>